<sequence>MLTQKRGRLGLLVPTEIEDNQNTYWGKKSAKENKEDQIKRLGLHFLKKRYKITVKKIEFVHPPSFQWKQGAIDVERIEIVSARFLPPYREAADFL</sequence>
<dbReference type="EMBL" id="CP012644">
    <property type="protein sequence ID" value="ALJ01658.1"/>
    <property type="molecule type" value="Genomic_DNA"/>
</dbReference>
<keyword evidence="1" id="KW-0614">Plasmid</keyword>
<organism evidence="1 2">
    <name type="scientific">Rufibacter tibetensis</name>
    <dbReference type="NCBI Taxonomy" id="512763"/>
    <lineage>
        <taxon>Bacteria</taxon>
        <taxon>Pseudomonadati</taxon>
        <taxon>Bacteroidota</taxon>
        <taxon>Cytophagia</taxon>
        <taxon>Cytophagales</taxon>
        <taxon>Hymenobacteraceae</taxon>
        <taxon>Rufibacter</taxon>
    </lineage>
</organism>
<dbReference type="KEGG" id="rti:DC20_21600"/>
<dbReference type="AlphaFoldDB" id="A0A0P0D403"/>
<evidence type="ECO:0000313" key="2">
    <source>
        <dbReference type="Proteomes" id="UP000061382"/>
    </source>
</evidence>
<evidence type="ECO:0000313" key="1">
    <source>
        <dbReference type="EMBL" id="ALJ01658.1"/>
    </source>
</evidence>
<protein>
    <submittedName>
        <fullName evidence="1">Uncharacterized protein</fullName>
    </submittedName>
</protein>
<name>A0A0P0D403_9BACT</name>
<dbReference type="PATRIC" id="fig|512763.3.peg.4749"/>
<keyword evidence="2" id="KW-1185">Reference proteome</keyword>
<reference evidence="1 2" key="1">
    <citation type="submission" date="2015-08" db="EMBL/GenBank/DDBJ databases">
        <title>Complete genome sequence of Rufibacter tibetensis strain 1351t, a radiation-resistant bacterium from tibet plateau.</title>
        <authorList>
            <person name="Dai J."/>
        </authorList>
    </citation>
    <scope>NUCLEOTIDE SEQUENCE [LARGE SCALE GENOMIC DNA]</scope>
    <source>
        <strain evidence="1 2">1351</strain>
        <plasmid evidence="1 2">1</plasmid>
    </source>
</reference>
<accession>A0A0P0D403</accession>
<gene>
    <name evidence="1" type="ORF">DC20_21600</name>
</gene>
<proteinExistence type="predicted"/>
<dbReference type="RefSeq" id="WP_062546121.1">
    <property type="nucleotide sequence ID" value="NZ_CP012644.1"/>
</dbReference>
<geneLocation type="plasmid" evidence="1 2">
    <name>1</name>
</geneLocation>
<dbReference type="Proteomes" id="UP000061382">
    <property type="component" value="Plasmid 1"/>
</dbReference>